<dbReference type="Gene3D" id="3.90.120.10">
    <property type="entry name" value="DNA Methylase, subunit A, domain 2"/>
    <property type="match status" value="1"/>
</dbReference>
<dbReference type="AlphaFoldDB" id="A0AAE0IBB5"/>
<comment type="caution">
    <text evidence="11">The sequence shown here is derived from an EMBL/GenBank/DDBJ whole genome shotgun (WGS) entry which is preliminary data.</text>
</comment>
<dbReference type="GO" id="GO:0003682">
    <property type="term" value="F:chromatin binding"/>
    <property type="evidence" value="ECO:0007669"/>
    <property type="project" value="InterPro"/>
</dbReference>
<dbReference type="GO" id="GO:0044027">
    <property type="term" value="P:negative regulation of gene expression via chromosomal CpG island methylation"/>
    <property type="evidence" value="ECO:0007669"/>
    <property type="project" value="TreeGrafter"/>
</dbReference>
<feature type="compositionally biased region" description="Polar residues" evidence="9">
    <location>
        <begin position="1009"/>
        <end position="1028"/>
    </location>
</feature>
<proteinExistence type="inferred from homology"/>
<dbReference type="PANTHER" id="PTHR10629:SF54">
    <property type="entry name" value="DNA METHYLTRANSFERASE DIM-2"/>
    <property type="match status" value="1"/>
</dbReference>
<dbReference type="PROSITE" id="PS00094">
    <property type="entry name" value="C5_MTASE_1"/>
    <property type="match status" value="1"/>
</dbReference>
<feature type="region of interest" description="Disordered" evidence="9">
    <location>
        <begin position="1007"/>
        <end position="1034"/>
    </location>
</feature>
<dbReference type="InterPro" id="IPR050390">
    <property type="entry name" value="C5-Methyltransferase"/>
</dbReference>
<comment type="similarity">
    <text evidence="8">Belongs to the class I-like SAM-binding methyltransferase superfamily. C5-methyltransferase family.</text>
</comment>
<dbReference type="Gene3D" id="3.40.50.150">
    <property type="entry name" value="Vaccinia Virus protein VP39"/>
    <property type="match status" value="1"/>
</dbReference>
<dbReference type="InterPro" id="IPR018117">
    <property type="entry name" value="C5_DNA_meth_AS"/>
</dbReference>
<evidence type="ECO:0000256" key="7">
    <source>
        <dbReference type="ARBA" id="ARBA00023242"/>
    </source>
</evidence>
<dbReference type="SUPFAM" id="SSF53335">
    <property type="entry name" value="S-adenosyl-L-methionine-dependent methyltransferases"/>
    <property type="match status" value="1"/>
</dbReference>
<dbReference type="EMBL" id="JAUEDM010000003">
    <property type="protein sequence ID" value="KAK3321552.1"/>
    <property type="molecule type" value="Genomic_DNA"/>
</dbReference>
<dbReference type="CDD" id="cd04712">
    <property type="entry name" value="BAH_DCM_I"/>
    <property type="match status" value="1"/>
</dbReference>
<evidence type="ECO:0000256" key="4">
    <source>
        <dbReference type="ARBA" id="ARBA00022679"/>
    </source>
</evidence>
<keyword evidence="4 8" id="KW-0808">Transferase</keyword>
<reference evidence="11" key="2">
    <citation type="submission" date="2023-06" db="EMBL/GenBank/DDBJ databases">
        <authorList>
            <consortium name="Lawrence Berkeley National Laboratory"/>
            <person name="Haridas S."/>
            <person name="Hensen N."/>
            <person name="Bonometti L."/>
            <person name="Westerberg I."/>
            <person name="Brannstrom I.O."/>
            <person name="Guillou S."/>
            <person name="Cros-Aarteil S."/>
            <person name="Calhoun S."/>
            <person name="Kuo A."/>
            <person name="Mondo S."/>
            <person name="Pangilinan J."/>
            <person name="Riley R."/>
            <person name="Labutti K."/>
            <person name="Andreopoulos B."/>
            <person name="Lipzen A."/>
            <person name="Chen C."/>
            <person name="Yanf M."/>
            <person name="Daum C."/>
            <person name="Ng V."/>
            <person name="Clum A."/>
            <person name="Steindorff A."/>
            <person name="Ohm R."/>
            <person name="Martin F."/>
            <person name="Silar P."/>
            <person name="Natvig D."/>
            <person name="Lalanne C."/>
            <person name="Gautier V."/>
            <person name="Ament-Velasquez S.L."/>
            <person name="Kruys A."/>
            <person name="Hutchinson M.I."/>
            <person name="Powell A.J."/>
            <person name="Barry K."/>
            <person name="Miller A.N."/>
            <person name="Grigoriev I.V."/>
            <person name="Debuchy R."/>
            <person name="Gladieux P."/>
            <person name="Thoren M.H."/>
            <person name="Johannesson H."/>
        </authorList>
    </citation>
    <scope>NUCLEOTIDE SEQUENCE</scope>
    <source>
        <strain evidence="11">CBS 118394</strain>
    </source>
</reference>
<dbReference type="GO" id="GO:0032259">
    <property type="term" value="P:methylation"/>
    <property type="evidence" value="ECO:0007669"/>
    <property type="project" value="UniProtKB-KW"/>
</dbReference>
<keyword evidence="6" id="KW-0238">DNA-binding</keyword>
<sequence length="1110" mass="124429">MGWAQMGLTKGKPISVELPSSPLVYPKSQYDGFTPPIPRVRETTAVAALIKALECEGDIDGHDFIEFELDHFTFYVDSKLYPCEMRPLHHWATKMAHDKFYFDGILSYGNIRHYVSKVEVSELPPGNYGTSNHGIEDQIWVCSTVDVGKEIYYRLQNPAAEYHRFYGPFHWVVDLAKHVVDFCASRIKRGRQVSIADFKGSFIRWLRKMHGHAPGHRSDDYRTSVVANIEFIWKEANGVLQPQAGKAASLFLFQETMYSNRYEREPSPPVPMIVAGNQSVRPTIVTKYINECFGHMVLGKCCGSRVRRRTVQRYTREMTECIKVGDTISTARDEESSTNTKWKSIASKDSVDDHRWFGLVQRVHISKSGSRSFDVTWFYRPVETPCCMMKYPWPNELFLSDHCTCEDGARSRVKEGEVIGTHSIDWFGSPSRLDGEFFVRQTYVAEERRWVTLTKDHLRCSHGCPPLGFKGGHTVLASLASPSSSNNVAQAFEVVKVFKQDEKRFVRLRRLLQRKQVDPRAFNAPPNELVYTDQLVVVKPDKILGKCFVSFFEHGTPIPSPYNRGGTGFNPENHQFTKLRGLDLFCGSGNFGRGLEDGGVVEMQWANDIWDKAIHTYMANVPDPAATHPFLGSVDDLLQLAMEGKFSANVPRPGEVDFISAGSPCPGFSTLTADKTTLPQIKKQSLVASFASFVDFYRPKYGILENVCGIVRIGPKRTDDMLSQLFGAIVGMGYQAQLVLGDAWSHGAPQCRSRVFLYFAAPGLRLPEAPVPSHSHFPGTKSRGLGEMCNQEPFVRRTFNPTPFSFVTAERATADLPVIDNAKADTCVPFPDHRVALGAPLRSRAQIACIPIHPIGMNFRRSWKGGNGVMTLGDHKLFPSQSHRTTSIATGWVRVRPNSIFPTVTTRSQPTDARGGAGMHWNQDRWLTVQEVRRAQGFLDHEVLLGSPTYQWKLVGNSVARPMAMALGLKFREAWLGSLYDDAGASRAVSMSIRSITPAETHIRKAVNSRESTAPISRLQSQTSGSTRQARHSPKFSGCKGLVYRWFIYNALYRFKQVCILDTLWSLFAGAIPDGSIKLRFHFRVGIVSLAGLGGEKMKPKHLGNSALDR</sequence>
<evidence type="ECO:0000256" key="1">
    <source>
        <dbReference type="ARBA" id="ARBA00004123"/>
    </source>
</evidence>
<dbReference type="InterPro" id="IPR029063">
    <property type="entry name" value="SAM-dependent_MTases_sf"/>
</dbReference>
<evidence type="ECO:0000256" key="5">
    <source>
        <dbReference type="ARBA" id="ARBA00022691"/>
    </source>
</evidence>
<feature type="domain" description="BAH" evidence="10">
    <location>
        <begin position="320"/>
        <end position="454"/>
    </location>
</feature>
<dbReference type="InterPro" id="IPR001525">
    <property type="entry name" value="C5_MeTfrase"/>
</dbReference>
<evidence type="ECO:0000256" key="3">
    <source>
        <dbReference type="ARBA" id="ARBA00022603"/>
    </source>
</evidence>
<dbReference type="Gene3D" id="2.30.30.490">
    <property type="match status" value="1"/>
</dbReference>
<dbReference type="EC" id="2.1.1.37" evidence="2"/>
<keyword evidence="12" id="KW-1185">Reference proteome</keyword>
<dbReference type="GO" id="GO:0005634">
    <property type="term" value="C:nucleus"/>
    <property type="evidence" value="ECO:0007669"/>
    <property type="project" value="UniProtKB-SubCell"/>
</dbReference>
<evidence type="ECO:0000313" key="12">
    <source>
        <dbReference type="Proteomes" id="UP001283341"/>
    </source>
</evidence>
<feature type="active site" evidence="8">
    <location>
        <position position="665"/>
    </location>
</feature>
<keyword evidence="7" id="KW-0539">Nucleus</keyword>
<evidence type="ECO:0000256" key="2">
    <source>
        <dbReference type="ARBA" id="ARBA00011975"/>
    </source>
</evidence>
<dbReference type="GO" id="GO:0003677">
    <property type="term" value="F:DNA binding"/>
    <property type="evidence" value="ECO:0007669"/>
    <property type="project" value="UniProtKB-KW"/>
</dbReference>
<comment type="subcellular location">
    <subcellularLocation>
        <location evidence="1">Nucleus</location>
    </subcellularLocation>
</comment>
<organism evidence="11 12">
    <name type="scientific">Apodospora peruviana</name>
    <dbReference type="NCBI Taxonomy" id="516989"/>
    <lineage>
        <taxon>Eukaryota</taxon>
        <taxon>Fungi</taxon>
        <taxon>Dikarya</taxon>
        <taxon>Ascomycota</taxon>
        <taxon>Pezizomycotina</taxon>
        <taxon>Sordariomycetes</taxon>
        <taxon>Sordariomycetidae</taxon>
        <taxon>Sordariales</taxon>
        <taxon>Lasiosphaeriaceae</taxon>
        <taxon>Apodospora</taxon>
    </lineage>
</organism>
<dbReference type="InterPro" id="IPR043151">
    <property type="entry name" value="BAH_sf"/>
</dbReference>
<protein>
    <recommendedName>
        <fullName evidence="2">DNA (cytosine-5-)-methyltransferase</fullName>
        <ecNumber evidence="2">2.1.1.37</ecNumber>
    </recommendedName>
</protein>
<dbReference type="InterPro" id="IPR057215">
    <property type="entry name" value="DUF7893"/>
</dbReference>
<gene>
    <name evidence="11" type="ORF">B0H66DRAFT_581173</name>
</gene>
<dbReference type="Proteomes" id="UP001283341">
    <property type="component" value="Unassembled WGS sequence"/>
</dbReference>
<evidence type="ECO:0000256" key="9">
    <source>
        <dbReference type="SAM" id="MobiDB-lite"/>
    </source>
</evidence>
<dbReference type="PRINTS" id="PR00105">
    <property type="entry name" value="C5METTRFRASE"/>
</dbReference>
<keyword evidence="3 8" id="KW-0489">Methyltransferase</keyword>
<dbReference type="PANTHER" id="PTHR10629">
    <property type="entry name" value="CYTOSINE-SPECIFIC METHYLTRANSFERASE"/>
    <property type="match status" value="1"/>
</dbReference>
<dbReference type="Pfam" id="PF00145">
    <property type="entry name" value="DNA_methylase"/>
    <property type="match status" value="1"/>
</dbReference>
<reference evidence="11" key="1">
    <citation type="journal article" date="2023" name="Mol. Phylogenet. Evol.">
        <title>Genome-scale phylogeny and comparative genomics of the fungal order Sordariales.</title>
        <authorList>
            <person name="Hensen N."/>
            <person name="Bonometti L."/>
            <person name="Westerberg I."/>
            <person name="Brannstrom I.O."/>
            <person name="Guillou S."/>
            <person name="Cros-Aarteil S."/>
            <person name="Calhoun S."/>
            <person name="Haridas S."/>
            <person name="Kuo A."/>
            <person name="Mondo S."/>
            <person name="Pangilinan J."/>
            <person name="Riley R."/>
            <person name="LaButti K."/>
            <person name="Andreopoulos B."/>
            <person name="Lipzen A."/>
            <person name="Chen C."/>
            <person name="Yan M."/>
            <person name="Daum C."/>
            <person name="Ng V."/>
            <person name="Clum A."/>
            <person name="Steindorff A."/>
            <person name="Ohm R.A."/>
            <person name="Martin F."/>
            <person name="Silar P."/>
            <person name="Natvig D.O."/>
            <person name="Lalanne C."/>
            <person name="Gautier V."/>
            <person name="Ament-Velasquez S.L."/>
            <person name="Kruys A."/>
            <person name="Hutchinson M.I."/>
            <person name="Powell A.J."/>
            <person name="Barry K."/>
            <person name="Miller A.N."/>
            <person name="Grigoriev I.V."/>
            <person name="Debuchy R."/>
            <person name="Gladieux P."/>
            <person name="Hiltunen Thoren M."/>
            <person name="Johannesson H."/>
        </authorList>
    </citation>
    <scope>NUCLEOTIDE SEQUENCE</scope>
    <source>
        <strain evidence="11">CBS 118394</strain>
    </source>
</reference>
<dbReference type="PROSITE" id="PS51038">
    <property type="entry name" value="BAH"/>
    <property type="match status" value="1"/>
</dbReference>
<evidence type="ECO:0000259" key="10">
    <source>
        <dbReference type="PROSITE" id="PS51038"/>
    </source>
</evidence>
<keyword evidence="5 8" id="KW-0949">S-adenosyl-L-methionine</keyword>
<dbReference type="PROSITE" id="PS51679">
    <property type="entry name" value="SAM_MT_C5"/>
    <property type="match status" value="1"/>
</dbReference>
<evidence type="ECO:0000313" key="11">
    <source>
        <dbReference type="EMBL" id="KAK3321552.1"/>
    </source>
</evidence>
<evidence type="ECO:0000256" key="8">
    <source>
        <dbReference type="PROSITE-ProRule" id="PRU01016"/>
    </source>
</evidence>
<name>A0AAE0IBB5_9PEZI</name>
<accession>A0AAE0IBB5</accession>
<dbReference type="Pfam" id="PF25423">
    <property type="entry name" value="DUF7893"/>
    <property type="match status" value="1"/>
</dbReference>
<evidence type="ECO:0000256" key="6">
    <source>
        <dbReference type="ARBA" id="ARBA00023125"/>
    </source>
</evidence>
<dbReference type="GO" id="GO:0003886">
    <property type="term" value="F:DNA (cytosine-5-)-methyltransferase activity"/>
    <property type="evidence" value="ECO:0007669"/>
    <property type="project" value="UniProtKB-EC"/>
</dbReference>
<dbReference type="InterPro" id="IPR001025">
    <property type="entry name" value="BAH_dom"/>
</dbReference>